<protein>
    <submittedName>
        <fullName evidence="1">ISNCY family transposase</fullName>
    </submittedName>
</protein>
<accession>A0AAW5KCT2</accession>
<comment type="caution">
    <text evidence="1">The sequence shown here is derived from an EMBL/GenBank/DDBJ whole genome shotgun (WGS) entry which is preliminary data.</text>
</comment>
<keyword evidence="2" id="KW-1185">Reference proteome</keyword>
<organism evidence="1 2">
    <name type="scientific">Cloacibacillus evryensis</name>
    <dbReference type="NCBI Taxonomy" id="508460"/>
    <lineage>
        <taxon>Bacteria</taxon>
        <taxon>Thermotogati</taxon>
        <taxon>Synergistota</taxon>
        <taxon>Synergistia</taxon>
        <taxon>Synergistales</taxon>
        <taxon>Synergistaceae</taxon>
        <taxon>Cloacibacillus</taxon>
    </lineage>
</organism>
<feature type="non-terminal residue" evidence="1">
    <location>
        <position position="1"/>
    </location>
</feature>
<gene>
    <name evidence="1" type="ORF">NE630_15515</name>
</gene>
<reference evidence="1 2" key="1">
    <citation type="submission" date="2022-06" db="EMBL/GenBank/DDBJ databases">
        <title>Isolation of gut microbiota from human fecal samples.</title>
        <authorList>
            <person name="Pamer E.G."/>
            <person name="Barat B."/>
            <person name="Waligurski E."/>
            <person name="Medina S."/>
            <person name="Paddock L."/>
            <person name="Mostad J."/>
        </authorList>
    </citation>
    <scope>NUCLEOTIDE SEQUENCE [LARGE SCALE GENOMIC DNA]</scope>
    <source>
        <strain evidence="1 2">DFI.9.90</strain>
    </source>
</reference>
<sequence length="74" mass="8657">TKLSMEENGYTFNENGVPCCPHDSTLPMKREGSKSHLRSKLPSMKFVCPKMKWEYNRETKTKRRVCRCENPCTT</sequence>
<dbReference type="AlphaFoldDB" id="A0AAW5KCT2"/>
<name>A0AAW5KCT2_9BACT</name>
<dbReference type="EMBL" id="JANFYT010000194">
    <property type="protein sequence ID" value="MCQ4815834.1"/>
    <property type="molecule type" value="Genomic_DNA"/>
</dbReference>
<evidence type="ECO:0000313" key="2">
    <source>
        <dbReference type="Proteomes" id="UP001205919"/>
    </source>
</evidence>
<proteinExistence type="predicted"/>
<feature type="non-terminal residue" evidence="1">
    <location>
        <position position="74"/>
    </location>
</feature>
<dbReference type="Proteomes" id="UP001205919">
    <property type="component" value="Unassembled WGS sequence"/>
</dbReference>
<evidence type="ECO:0000313" key="1">
    <source>
        <dbReference type="EMBL" id="MCQ4815834.1"/>
    </source>
</evidence>